<reference evidence="9 10" key="1">
    <citation type="submission" date="2024-09" db="EMBL/GenBank/DDBJ databases">
        <authorList>
            <person name="Sun Q."/>
            <person name="Mori K."/>
        </authorList>
    </citation>
    <scope>NUCLEOTIDE SEQUENCE [LARGE SCALE GENOMIC DNA]</scope>
    <source>
        <strain evidence="9 10">NCAIM B.02537</strain>
    </source>
</reference>
<keyword evidence="7" id="KW-0479">Metal-binding</keyword>
<feature type="binding site" evidence="7">
    <location>
        <position position="89"/>
    </location>
    <ligand>
        <name>Mg(2+)</name>
        <dbReference type="ChEBI" id="CHEBI:18420"/>
    </ligand>
</feature>
<evidence type="ECO:0000256" key="5">
    <source>
        <dbReference type="ARBA" id="ARBA00022801"/>
    </source>
</evidence>
<comment type="catalytic activity">
    <reaction evidence="1 7">
        <text>1-(5-phospho-beta-D-ribosyl)-5'-AMP + H2O = 1-(5-phospho-beta-D-ribosyl)-5-[(5-phospho-beta-D-ribosylamino)methylideneamino]imidazole-4-carboxamide</text>
        <dbReference type="Rhea" id="RHEA:20049"/>
        <dbReference type="ChEBI" id="CHEBI:15377"/>
        <dbReference type="ChEBI" id="CHEBI:58435"/>
        <dbReference type="ChEBI" id="CHEBI:59457"/>
        <dbReference type="EC" id="3.5.4.19"/>
    </reaction>
</comment>
<name>A0ABV6PGZ7_9SPHN</name>
<organism evidence="9 10">
    <name type="scientific">Novosphingobium aquiterrae</name>
    <dbReference type="NCBI Taxonomy" id="624388"/>
    <lineage>
        <taxon>Bacteria</taxon>
        <taxon>Pseudomonadati</taxon>
        <taxon>Pseudomonadota</taxon>
        <taxon>Alphaproteobacteria</taxon>
        <taxon>Sphingomonadales</taxon>
        <taxon>Sphingomonadaceae</taxon>
        <taxon>Novosphingobium</taxon>
    </lineage>
</organism>
<dbReference type="EC" id="3.5.4.19" evidence="7"/>
<dbReference type="PANTHER" id="PTHR42945">
    <property type="entry name" value="HISTIDINE BIOSYNTHESIS BIFUNCTIONAL PROTEIN"/>
    <property type="match status" value="1"/>
</dbReference>
<dbReference type="Pfam" id="PF01502">
    <property type="entry name" value="PRA-CH"/>
    <property type="match status" value="1"/>
</dbReference>
<dbReference type="InterPro" id="IPR038019">
    <property type="entry name" value="PRib_AMP_CycHydrolase_sf"/>
</dbReference>
<comment type="function">
    <text evidence="7">Catalyzes the hydrolysis of the adenine ring of phosphoribosyl-AMP.</text>
</comment>
<feature type="binding site" evidence="7">
    <location>
        <position position="86"/>
    </location>
    <ligand>
        <name>Zn(2+)</name>
        <dbReference type="ChEBI" id="CHEBI:29105"/>
        <note>ligand shared between dimeric partners</note>
    </ligand>
</feature>
<evidence type="ECO:0000259" key="8">
    <source>
        <dbReference type="Pfam" id="PF01502"/>
    </source>
</evidence>
<keyword evidence="6 7" id="KW-0368">Histidine biosynthesis</keyword>
<feature type="binding site" evidence="7">
    <location>
        <position position="87"/>
    </location>
    <ligand>
        <name>Mg(2+)</name>
        <dbReference type="ChEBI" id="CHEBI:18420"/>
    </ligand>
</feature>
<comment type="caution">
    <text evidence="9">The sequence shown here is derived from an EMBL/GenBank/DDBJ whole genome shotgun (WGS) entry which is preliminary data.</text>
</comment>
<dbReference type="Proteomes" id="UP001589943">
    <property type="component" value="Unassembled WGS sequence"/>
</dbReference>
<dbReference type="HAMAP" id="MF_01021">
    <property type="entry name" value="HisI"/>
    <property type="match status" value="1"/>
</dbReference>
<feature type="binding site" evidence="7">
    <location>
        <position position="109"/>
    </location>
    <ligand>
        <name>Zn(2+)</name>
        <dbReference type="ChEBI" id="CHEBI:29105"/>
        <note>ligand shared between dimeric partners</note>
    </ligand>
</feature>
<dbReference type="InterPro" id="IPR026660">
    <property type="entry name" value="PRA-CH"/>
</dbReference>
<dbReference type="SUPFAM" id="SSF141734">
    <property type="entry name" value="HisI-like"/>
    <property type="match status" value="1"/>
</dbReference>
<feature type="binding site" evidence="7">
    <location>
        <position position="102"/>
    </location>
    <ligand>
        <name>Zn(2+)</name>
        <dbReference type="ChEBI" id="CHEBI:29105"/>
        <note>ligand shared between dimeric partners</note>
    </ligand>
</feature>
<sequence length="123" mass="13194">MTMSSDDRETGATFMPKYDANGLLAAIAIDAASRDVLMLAYMDAEAVTATLDTGFAHFHSRSRGRLWKKGESSGHVLRVIEVRVDCDQDALVLICERAGPACHTGATSCFYRRIEGGGLVPAG</sequence>
<comment type="subcellular location">
    <subcellularLocation>
        <location evidence="7">Cytoplasm</location>
    </subcellularLocation>
</comment>
<dbReference type="Gene3D" id="3.10.20.810">
    <property type="entry name" value="Phosphoribosyl-AMP cyclohydrolase"/>
    <property type="match status" value="1"/>
</dbReference>
<dbReference type="GO" id="GO:0004635">
    <property type="term" value="F:phosphoribosyl-AMP cyclohydrolase activity"/>
    <property type="evidence" value="ECO:0007669"/>
    <property type="project" value="UniProtKB-EC"/>
</dbReference>
<dbReference type="InterPro" id="IPR002496">
    <property type="entry name" value="PRib_AMP_CycHydrolase_dom"/>
</dbReference>
<dbReference type="NCBIfam" id="NF000768">
    <property type="entry name" value="PRK00051.1"/>
    <property type="match status" value="1"/>
</dbReference>
<keyword evidence="7" id="KW-0460">Magnesium</keyword>
<evidence type="ECO:0000313" key="9">
    <source>
        <dbReference type="EMBL" id="MFC0589114.1"/>
    </source>
</evidence>
<dbReference type="PANTHER" id="PTHR42945:SF1">
    <property type="entry name" value="HISTIDINE BIOSYNTHESIS BIFUNCTIONAL PROTEIN HIS7"/>
    <property type="match status" value="1"/>
</dbReference>
<evidence type="ECO:0000313" key="10">
    <source>
        <dbReference type="Proteomes" id="UP001589943"/>
    </source>
</evidence>
<comment type="pathway">
    <text evidence="2 7">Amino-acid biosynthesis; L-histidine biosynthesis; L-histidine from 5-phospho-alpha-D-ribose 1-diphosphate: step 3/9.</text>
</comment>
<protein>
    <recommendedName>
        <fullName evidence="7">Phosphoribosyl-AMP cyclohydrolase</fullName>
        <shortName evidence="7">PRA-CH</shortName>
        <ecNumber evidence="7">3.5.4.19</ecNumber>
    </recommendedName>
</protein>
<comment type="similarity">
    <text evidence="7">Belongs to the PRA-CH family.</text>
</comment>
<proteinExistence type="inferred from homology"/>
<accession>A0ABV6PGZ7</accession>
<keyword evidence="3 7" id="KW-0963">Cytoplasm</keyword>
<comment type="cofactor">
    <cofactor evidence="7">
        <name>Zn(2+)</name>
        <dbReference type="ChEBI" id="CHEBI:29105"/>
    </cofactor>
    <text evidence="7">Binds 1 zinc ion per subunit.</text>
</comment>
<comment type="subunit">
    <text evidence="7">Homodimer.</text>
</comment>
<keyword evidence="4 7" id="KW-0028">Amino-acid biosynthesis</keyword>
<keyword evidence="5 7" id="KW-0378">Hydrolase</keyword>
<comment type="cofactor">
    <cofactor evidence="7">
        <name>Mg(2+)</name>
        <dbReference type="ChEBI" id="CHEBI:18420"/>
    </cofactor>
    <text evidence="7">Binds 1 Mg(2+) ion per subunit.</text>
</comment>
<dbReference type="EMBL" id="JBHLTL010000004">
    <property type="protein sequence ID" value="MFC0589114.1"/>
    <property type="molecule type" value="Genomic_DNA"/>
</dbReference>
<keyword evidence="7" id="KW-0862">Zinc</keyword>
<evidence type="ECO:0000256" key="6">
    <source>
        <dbReference type="ARBA" id="ARBA00023102"/>
    </source>
</evidence>
<gene>
    <name evidence="7 9" type="primary">hisI</name>
    <name evidence="9" type="ORF">ACFFF7_06780</name>
</gene>
<feature type="binding site" evidence="7">
    <location>
        <position position="85"/>
    </location>
    <ligand>
        <name>Mg(2+)</name>
        <dbReference type="ChEBI" id="CHEBI:18420"/>
    </ligand>
</feature>
<dbReference type="RefSeq" id="WP_379480617.1">
    <property type="nucleotide sequence ID" value="NZ_JBHLTL010000004.1"/>
</dbReference>
<evidence type="ECO:0000256" key="4">
    <source>
        <dbReference type="ARBA" id="ARBA00022605"/>
    </source>
</evidence>
<evidence type="ECO:0000256" key="7">
    <source>
        <dbReference type="HAMAP-Rule" id="MF_01021"/>
    </source>
</evidence>
<keyword evidence="10" id="KW-1185">Reference proteome</keyword>
<feature type="domain" description="Phosphoribosyl-AMP cyclohydrolase" evidence="8">
    <location>
        <begin position="38"/>
        <end position="111"/>
    </location>
</feature>
<evidence type="ECO:0000256" key="1">
    <source>
        <dbReference type="ARBA" id="ARBA00000024"/>
    </source>
</evidence>
<evidence type="ECO:0000256" key="3">
    <source>
        <dbReference type="ARBA" id="ARBA00022490"/>
    </source>
</evidence>
<evidence type="ECO:0000256" key="2">
    <source>
        <dbReference type="ARBA" id="ARBA00005169"/>
    </source>
</evidence>